<name>A0A0A9YL66_LYGHE</name>
<sequence length="518" mass="58167">MVKALNEIGFTFACFGNHEFDIPYPLLEKRLQEFKTTMLNSNIEFILPESEPLNKLCVPYATLKLPNGATIRFFGYLTEETQETLQIVNGNKPLPLNILPVLDKATKDIQQTLYGDDYDFSNFTTTSDPIADTDTNVKAGPHTPRVSQVVPDAPDAIVALTHQFMPFDRILCQNNYEELNLVLGGHEHDPFLEIVDGINILKSGSDSNYCGIVYMDFISKEKNLDGTYKEVQVKRIRYESSSDNLMIPPTTTIISLPHSPFTVIQHVQIANMSVLKPLLKPVPQIDELVSEGRRIIEKYGSQVLYELPDNNVLYSSKDIRTGPNKFAKFLCDCVKQCCSSDIVVLPAGKIRGNKEYVNRLITYIDVLSELPFPDNEIITLKVTGDLIERALQYSEEKHVSRGGYLQVDSDVVFTDSTRKHIKSLNHQLFDPAHEYVYTVPLTHLKGIDNNPVLIEIGKINDIDNIMKDDAPLLQHILVQYFSAHYDGGTSNTPSKPETTYNTSCSEEPPSTLGSGEVN</sequence>
<feature type="domain" description="5'-Nucleotidase C-terminal" evidence="3">
    <location>
        <begin position="319"/>
        <end position="451"/>
    </location>
</feature>
<dbReference type="InterPro" id="IPR008334">
    <property type="entry name" value="5'-Nucleotdase_C"/>
</dbReference>
<dbReference type="InterPro" id="IPR006179">
    <property type="entry name" value="5_nucleotidase/apyrase"/>
</dbReference>
<gene>
    <name evidence="4" type="primary">nutA</name>
    <name evidence="4" type="ORF">CM83_5640</name>
</gene>
<proteinExistence type="inferred from homology"/>
<dbReference type="PANTHER" id="PTHR11575">
    <property type="entry name" value="5'-NUCLEOTIDASE-RELATED"/>
    <property type="match status" value="1"/>
</dbReference>
<dbReference type="Gene3D" id="3.90.780.10">
    <property type="entry name" value="5'-Nucleotidase, C-terminal domain"/>
    <property type="match status" value="1"/>
</dbReference>
<evidence type="ECO:0000259" key="3">
    <source>
        <dbReference type="Pfam" id="PF02872"/>
    </source>
</evidence>
<dbReference type="AlphaFoldDB" id="A0A0A9YL66"/>
<dbReference type="SUPFAM" id="SSF55816">
    <property type="entry name" value="5'-nucleotidase (syn. UDP-sugar hydrolase), C-terminal domain"/>
    <property type="match status" value="1"/>
</dbReference>
<feature type="region of interest" description="Disordered" evidence="2">
    <location>
        <begin position="488"/>
        <end position="518"/>
    </location>
</feature>
<reference evidence="4" key="1">
    <citation type="journal article" date="2014" name="PLoS ONE">
        <title>Transcriptome-Based Identification of ABC Transporters in the Western Tarnished Plant Bug Lygus hesperus.</title>
        <authorList>
            <person name="Hull J.J."/>
            <person name="Chaney K."/>
            <person name="Geib S.M."/>
            <person name="Fabrick J.A."/>
            <person name="Brent C.S."/>
            <person name="Walsh D."/>
            <person name="Lavine L.C."/>
        </authorList>
    </citation>
    <scope>NUCLEOTIDE SEQUENCE</scope>
</reference>
<comment type="similarity">
    <text evidence="1">Belongs to the 5'-nucleotidase family.</text>
</comment>
<dbReference type="Gene3D" id="3.60.21.10">
    <property type="match status" value="1"/>
</dbReference>
<protein>
    <submittedName>
        <fullName evidence="4">5'-nucleotidase</fullName>
    </submittedName>
</protein>
<dbReference type="GO" id="GO:0009166">
    <property type="term" value="P:nucleotide catabolic process"/>
    <property type="evidence" value="ECO:0007669"/>
    <property type="project" value="InterPro"/>
</dbReference>
<dbReference type="SUPFAM" id="SSF56300">
    <property type="entry name" value="Metallo-dependent phosphatases"/>
    <property type="match status" value="1"/>
</dbReference>
<organism evidence="4">
    <name type="scientific">Lygus hesperus</name>
    <name type="common">Western plant bug</name>
    <dbReference type="NCBI Taxonomy" id="30085"/>
    <lineage>
        <taxon>Eukaryota</taxon>
        <taxon>Metazoa</taxon>
        <taxon>Ecdysozoa</taxon>
        <taxon>Arthropoda</taxon>
        <taxon>Hexapoda</taxon>
        <taxon>Insecta</taxon>
        <taxon>Pterygota</taxon>
        <taxon>Neoptera</taxon>
        <taxon>Paraneoptera</taxon>
        <taxon>Hemiptera</taxon>
        <taxon>Heteroptera</taxon>
        <taxon>Panheteroptera</taxon>
        <taxon>Cimicomorpha</taxon>
        <taxon>Miridae</taxon>
        <taxon>Mirini</taxon>
        <taxon>Lygus</taxon>
    </lineage>
</organism>
<feature type="compositionally biased region" description="Polar residues" evidence="2">
    <location>
        <begin position="488"/>
        <end position="505"/>
    </location>
</feature>
<dbReference type="EMBL" id="GBHO01013334">
    <property type="protein sequence ID" value="JAG30270.1"/>
    <property type="molecule type" value="Transcribed_RNA"/>
</dbReference>
<evidence type="ECO:0000313" key="4">
    <source>
        <dbReference type="EMBL" id="JAG30270.1"/>
    </source>
</evidence>
<dbReference type="InterPro" id="IPR036907">
    <property type="entry name" value="5'-Nucleotdase_C_sf"/>
</dbReference>
<evidence type="ECO:0000256" key="1">
    <source>
        <dbReference type="ARBA" id="ARBA00006654"/>
    </source>
</evidence>
<dbReference type="GO" id="GO:0016787">
    <property type="term" value="F:hydrolase activity"/>
    <property type="evidence" value="ECO:0007669"/>
    <property type="project" value="InterPro"/>
</dbReference>
<dbReference type="Pfam" id="PF02872">
    <property type="entry name" value="5_nucleotid_C"/>
    <property type="match status" value="1"/>
</dbReference>
<accession>A0A0A9YL66</accession>
<dbReference type="InterPro" id="IPR029052">
    <property type="entry name" value="Metallo-depent_PP-like"/>
</dbReference>
<evidence type="ECO:0000256" key="2">
    <source>
        <dbReference type="SAM" id="MobiDB-lite"/>
    </source>
</evidence>
<dbReference type="PANTHER" id="PTHR11575:SF48">
    <property type="entry name" value="5'-NUCLEOTIDASE"/>
    <property type="match status" value="1"/>
</dbReference>
<reference evidence="4" key="2">
    <citation type="submission" date="2014-07" db="EMBL/GenBank/DDBJ databases">
        <authorList>
            <person name="Hull J."/>
        </authorList>
    </citation>
    <scope>NUCLEOTIDE SEQUENCE</scope>
</reference>